<organism evidence="1 2">
    <name type="scientific">Ascobolus immersus RN42</name>
    <dbReference type="NCBI Taxonomy" id="1160509"/>
    <lineage>
        <taxon>Eukaryota</taxon>
        <taxon>Fungi</taxon>
        <taxon>Dikarya</taxon>
        <taxon>Ascomycota</taxon>
        <taxon>Pezizomycotina</taxon>
        <taxon>Pezizomycetes</taxon>
        <taxon>Pezizales</taxon>
        <taxon>Ascobolaceae</taxon>
        <taxon>Ascobolus</taxon>
    </lineage>
</organism>
<dbReference type="STRING" id="1160509.A0A3N4HQM6"/>
<dbReference type="AlphaFoldDB" id="A0A3N4HQM6"/>
<protein>
    <submittedName>
        <fullName evidence="1">Uncharacterized protein</fullName>
    </submittedName>
</protein>
<dbReference type="Proteomes" id="UP000275078">
    <property type="component" value="Unassembled WGS sequence"/>
</dbReference>
<dbReference type="OrthoDB" id="5271495at2759"/>
<reference evidence="1 2" key="1">
    <citation type="journal article" date="2018" name="Nat. Ecol. Evol.">
        <title>Pezizomycetes genomes reveal the molecular basis of ectomycorrhizal truffle lifestyle.</title>
        <authorList>
            <person name="Murat C."/>
            <person name="Payen T."/>
            <person name="Noel B."/>
            <person name="Kuo A."/>
            <person name="Morin E."/>
            <person name="Chen J."/>
            <person name="Kohler A."/>
            <person name="Krizsan K."/>
            <person name="Balestrini R."/>
            <person name="Da Silva C."/>
            <person name="Montanini B."/>
            <person name="Hainaut M."/>
            <person name="Levati E."/>
            <person name="Barry K.W."/>
            <person name="Belfiori B."/>
            <person name="Cichocki N."/>
            <person name="Clum A."/>
            <person name="Dockter R.B."/>
            <person name="Fauchery L."/>
            <person name="Guy J."/>
            <person name="Iotti M."/>
            <person name="Le Tacon F."/>
            <person name="Lindquist E.A."/>
            <person name="Lipzen A."/>
            <person name="Malagnac F."/>
            <person name="Mello A."/>
            <person name="Molinier V."/>
            <person name="Miyauchi S."/>
            <person name="Poulain J."/>
            <person name="Riccioni C."/>
            <person name="Rubini A."/>
            <person name="Sitrit Y."/>
            <person name="Splivallo R."/>
            <person name="Traeger S."/>
            <person name="Wang M."/>
            <person name="Zifcakova L."/>
            <person name="Wipf D."/>
            <person name="Zambonelli A."/>
            <person name="Paolocci F."/>
            <person name="Nowrousian M."/>
            <person name="Ottonello S."/>
            <person name="Baldrian P."/>
            <person name="Spatafora J.W."/>
            <person name="Henrissat B."/>
            <person name="Nagy L.G."/>
            <person name="Aury J.M."/>
            <person name="Wincker P."/>
            <person name="Grigoriev I.V."/>
            <person name="Bonfante P."/>
            <person name="Martin F.M."/>
        </authorList>
    </citation>
    <scope>NUCLEOTIDE SEQUENCE [LARGE SCALE GENOMIC DNA]</scope>
    <source>
        <strain evidence="1 2">RN42</strain>
    </source>
</reference>
<proteinExistence type="predicted"/>
<sequence>MSASYPSPFHLSLIVDGFGTKEPCHWSLALHPPRSETCTLLQVLPDPDLLPRKSYTYSRRENVKIFHRPDTPLPSQGRILLAKLSTRQYRQLIHIIQKEPAPKNEGNGKEETCQDWCVNACINLEVDEFVEPGTSEWVYTLMGKSASEMRREAMKRGALKGGTVVWFDAVDEKGRARSMC</sequence>
<dbReference type="EMBL" id="ML119760">
    <property type="protein sequence ID" value="RPA75617.1"/>
    <property type="molecule type" value="Genomic_DNA"/>
</dbReference>
<gene>
    <name evidence="1" type="ORF">BJ508DRAFT_331925</name>
</gene>
<evidence type="ECO:0000313" key="2">
    <source>
        <dbReference type="Proteomes" id="UP000275078"/>
    </source>
</evidence>
<keyword evidence="2" id="KW-1185">Reference proteome</keyword>
<accession>A0A3N4HQM6</accession>
<evidence type="ECO:0000313" key="1">
    <source>
        <dbReference type="EMBL" id="RPA75617.1"/>
    </source>
</evidence>
<name>A0A3N4HQM6_ASCIM</name>